<evidence type="ECO:0000259" key="3">
    <source>
        <dbReference type="Pfam" id="PF02731"/>
    </source>
</evidence>
<gene>
    <name evidence="4" type="ORF">SteCoe_35812</name>
</gene>
<sequence length="339" mass="39413">MSIVRKDVSEHNLSKPSISETLATTFRTKLALEQSIQGKIAIAKVGSESLKLIPDPYHYEYKGKVIEMHEQPLDPMLPVKFKHRRVPRGPVEPPTPIDRSPPRKLTVKDQLDWKIPPCISNWKNSKGYTIPLEMRLSADGRHLHDCTFSDRFPKLSESIYQAEMNAREEIKAREDLQRKLLLKEGQSYEKKMQDIAAQARAERAQLLKIEKLGKRERTPDDRNEIRYERSREIERERRMEVAKKKGKRDRNDQREISEKIALGQARPTISKDVDERLLNENIGVDAGFGSDDEYNVFDKPLFTDRSAANIYRNVKEIDEDNNPVIRARKPVQYEKVEDL</sequence>
<accession>A0A1R2ARP6</accession>
<dbReference type="InterPro" id="IPR004015">
    <property type="entry name" value="SKI-int_prot_SKIP_SNW-dom"/>
</dbReference>
<evidence type="ECO:0000313" key="4">
    <source>
        <dbReference type="EMBL" id="OMJ67115.1"/>
    </source>
</evidence>
<dbReference type="InterPro" id="IPR017862">
    <property type="entry name" value="SKI-int_prot_SKIP"/>
</dbReference>
<name>A0A1R2ARP6_9CILI</name>
<dbReference type="GO" id="GO:0005681">
    <property type="term" value="C:spliceosomal complex"/>
    <property type="evidence" value="ECO:0007669"/>
    <property type="project" value="InterPro"/>
</dbReference>
<keyword evidence="5" id="KW-1185">Reference proteome</keyword>
<reference evidence="4 5" key="1">
    <citation type="submission" date="2016-11" db="EMBL/GenBank/DDBJ databases">
        <title>The macronuclear genome of Stentor coeruleus: a giant cell with tiny introns.</title>
        <authorList>
            <person name="Slabodnick M."/>
            <person name="Ruby J.G."/>
            <person name="Reiff S.B."/>
            <person name="Swart E.C."/>
            <person name="Gosai S."/>
            <person name="Prabakaran S."/>
            <person name="Witkowska E."/>
            <person name="Larue G.E."/>
            <person name="Fisher S."/>
            <person name="Freeman R.M."/>
            <person name="Gunawardena J."/>
            <person name="Chu W."/>
            <person name="Stover N.A."/>
            <person name="Gregory B.D."/>
            <person name="Nowacki M."/>
            <person name="Derisi J."/>
            <person name="Roy S.W."/>
            <person name="Marshall W.F."/>
            <person name="Sood P."/>
        </authorList>
    </citation>
    <scope>NUCLEOTIDE SEQUENCE [LARGE SCALE GENOMIC DNA]</scope>
    <source>
        <strain evidence="4">WM001</strain>
    </source>
</reference>
<feature type="region of interest" description="Disordered" evidence="2">
    <location>
        <begin position="85"/>
        <end position="105"/>
    </location>
</feature>
<dbReference type="PANTHER" id="PTHR12096">
    <property type="entry name" value="NUCLEAR PROTEIN SKIP-RELATED"/>
    <property type="match status" value="1"/>
</dbReference>
<dbReference type="Pfam" id="PF02731">
    <property type="entry name" value="SKIP_SNW"/>
    <property type="match status" value="1"/>
</dbReference>
<protein>
    <recommendedName>
        <fullName evidence="3">SKI-interacting protein SKIP SNW domain-containing protein</fullName>
    </recommendedName>
</protein>
<comment type="caution">
    <text evidence="4">The sequence shown here is derived from an EMBL/GenBank/DDBJ whole genome shotgun (WGS) entry which is preliminary data.</text>
</comment>
<dbReference type="EMBL" id="MPUH01001561">
    <property type="protein sequence ID" value="OMJ67115.1"/>
    <property type="molecule type" value="Genomic_DNA"/>
</dbReference>
<dbReference type="OrthoDB" id="666364at2759"/>
<dbReference type="AlphaFoldDB" id="A0A1R2ARP6"/>
<proteinExistence type="inferred from homology"/>
<feature type="domain" description="SKI-interacting protein SKIP SNW" evidence="3">
    <location>
        <begin position="61"/>
        <end position="203"/>
    </location>
</feature>
<dbReference type="GO" id="GO:0000398">
    <property type="term" value="P:mRNA splicing, via spliceosome"/>
    <property type="evidence" value="ECO:0007669"/>
    <property type="project" value="InterPro"/>
</dbReference>
<organism evidence="4 5">
    <name type="scientific">Stentor coeruleus</name>
    <dbReference type="NCBI Taxonomy" id="5963"/>
    <lineage>
        <taxon>Eukaryota</taxon>
        <taxon>Sar</taxon>
        <taxon>Alveolata</taxon>
        <taxon>Ciliophora</taxon>
        <taxon>Postciliodesmatophora</taxon>
        <taxon>Heterotrichea</taxon>
        <taxon>Heterotrichida</taxon>
        <taxon>Stentoridae</taxon>
        <taxon>Stentor</taxon>
    </lineage>
</organism>
<evidence type="ECO:0000256" key="1">
    <source>
        <dbReference type="ARBA" id="ARBA00010197"/>
    </source>
</evidence>
<comment type="similarity">
    <text evidence="1">Belongs to the SNW family.</text>
</comment>
<dbReference type="Proteomes" id="UP000187209">
    <property type="component" value="Unassembled WGS sequence"/>
</dbReference>
<evidence type="ECO:0000256" key="2">
    <source>
        <dbReference type="SAM" id="MobiDB-lite"/>
    </source>
</evidence>
<evidence type="ECO:0000313" key="5">
    <source>
        <dbReference type="Proteomes" id="UP000187209"/>
    </source>
</evidence>